<evidence type="ECO:0000313" key="2">
    <source>
        <dbReference type="EMBL" id="TLF41858.1"/>
    </source>
</evidence>
<name>A0A5R8LX27_LACZE</name>
<keyword evidence="1" id="KW-1133">Transmembrane helix</keyword>
<organism evidence="2 3">
    <name type="scientific">Lacticaseibacillus zeae</name>
    <name type="common">Lactobacillus zeae</name>
    <dbReference type="NCBI Taxonomy" id="57037"/>
    <lineage>
        <taxon>Bacteria</taxon>
        <taxon>Bacillati</taxon>
        <taxon>Bacillota</taxon>
        <taxon>Bacilli</taxon>
        <taxon>Lactobacillales</taxon>
        <taxon>Lactobacillaceae</taxon>
        <taxon>Lacticaseibacillus</taxon>
    </lineage>
</organism>
<keyword evidence="1" id="KW-0472">Membrane</keyword>
<evidence type="ECO:0000313" key="3">
    <source>
        <dbReference type="Proteomes" id="UP000309885"/>
    </source>
</evidence>
<protein>
    <submittedName>
        <fullName evidence="2">Uncharacterized protein</fullName>
    </submittedName>
</protein>
<sequence length="166" mass="18159">MNTDRFVWQNTPWTLITLGTGLVEGIVIGFLSTRILNTVQVSDMTWIVVISLIQLVSVMLATYLLRQFKAIGMFALLIIVAIYLFFTPSLGVQVLAGTLTKTITAISPFSWIESCITQLTGGTNLGWPSYLYLSGAAVVGVVINLLVYRRNKGRKDGAANEAEIAK</sequence>
<keyword evidence="1" id="KW-0812">Transmembrane</keyword>
<dbReference type="RefSeq" id="WP_138130157.1">
    <property type="nucleotide sequence ID" value="NZ_VBWO01000001.1"/>
</dbReference>
<dbReference type="EMBL" id="VBWO01000001">
    <property type="protein sequence ID" value="TLF41858.1"/>
    <property type="molecule type" value="Genomic_DNA"/>
</dbReference>
<accession>A0A5R8LX27</accession>
<reference evidence="2 3" key="1">
    <citation type="submission" date="2019-05" db="EMBL/GenBank/DDBJ databases">
        <title>Genome-based reclassification of Lactobacillus casei as Lactobacillus casei subsp. casei. subsp.nov., description of Lactobacillus casei subsp. zeae subsp. nov., and emended description of Lactobacillus casei.</title>
        <authorList>
            <person name="Huang C.-H."/>
        </authorList>
    </citation>
    <scope>NUCLEOTIDE SEQUENCE [LARGE SCALE GENOMIC DNA]</scope>
    <source>
        <strain evidence="2 3">CRBIP24.44</strain>
    </source>
</reference>
<dbReference type="AlphaFoldDB" id="A0A5R8LX27"/>
<feature type="transmembrane region" description="Helical" evidence="1">
    <location>
        <begin position="12"/>
        <end position="32"/>
    </location>
</feature>
<comment type="caution">
    <text evidence="2">The sequence shown here is derived from an EMBL/GenBank/DDBJ whole genome shotgun (WGS) entry which is preliminary data.</text>
</comment>
<dbReference type="Proteomes" id="UP000309885">
    <property type="component" value="Unassembled WGS sequence"/>
</dbReference>
<feature type="transmembrane region" description="Helical" evidence="1">
    <location>
        <begin position="44"/>
        <end position="65"/>
    </location>
</feature>
<feature type="transmembrane region" description="Helical" evidence="1">
    <location>
        <begin position="70"/>
        <end position="86"/>
    </location>
</feature>
<gene>
    <name evidence="2" type="ORF">FEI15_01215</name>
</gene>
<proteinExistence type="predicted"/>
<evidence type="ECO:0000256" key="1">
    <source>
        <dbReference type="SAM" id="Phobius"/>
    </source>
</evidence>
<feature type="transmembrane region" description="Helical" evidence="1">
    <location>
        <begin position="129"/>
        <end position="148"/>
    </location>
</feature>